<evidence type="ECO:0000256" key="2">
    <source>
        <dbReference type="ARBA" id="ARBA00022490"/>
    </source>
</evidence>
<sequence>MSRLYGSIEPSVIDEDMLQKAIEEQGPKDEAGRIAKAEGIDFKDVLSLRLDFRNILKIDNLWQLINLTKLQLDNNIIEKMEGLDMLVNLVWLDLSFNNIEIIEGLDSLVNLEDLSLYSNRISQIENMTALKKLQVLSLGNNNLTSLNGLVYLRSFKDLRTLSLAGNPISENEDYKMLVAAHLPDLVYLDFRMLDETTKEIAAEKYQDSIDDIKRNERMLQIKLEKELEKKRELEAHKVAFVEYLNGSFFFESMYTEDVEGRRLAFMPGVADMLEDYKTTCTKICQSIFEFGINHHEKREAEIMIFNECLQEAIDENQQLGVQKIRKIEEKTNELFIEVQTISDNEILVAKIEQYNIDVAQMKEMLMTLEIQLVDQLEDIIKEFERNVSDLAVTFIEIVQGYMAQIRDLENQHNEKLLEIAIHTLEKIGKGVVDEDMPDDVRIMLFVDKDTVINAVGASHDIHLLKIDNREDEMLTKINSWASNLIEKGQKDELERNRKRVREIDAYIDHLIEDVEDLELPEPM</sequence>
<dbReference type="Gene3D" id="3.80.10.10">
    <property type="entry name" value="Ribonuclease Inhibitor"/>
    <property type="match status" value="1"/>
</dbReference>
<protein>
    <recommendedName>
        <fullName evidence="11">Dynein regulatory complex subunit 3</fullName>
    </recommendedName>
</protein>
<dbReference type="Pfam" id="PF14580">
    <property type="entry name" value="LRR_9"/>
    <property type="match status" value="1"/>
</dbReference>
<dbReference type="AlphaFoldDB" id="A0A6P8SID7"/>
<dbReference type="SMART" id="SM00365">
    <property type="entry name" value="LRR_SD22"/>
    <property type="match status" value="5"/>
</dbReference>
<accession>A0A6P8SID7</accession>
<evidence type="ECO:0000313" key="14">
    <source>
        <dbReference type="RefSeq" id="XP_033818720.1"/>
    </source>
</evidence>
<gene>
    <name evidence="14 15" type="primary">DRC3</name>
</gene>
<keyword evidence="5" id="KW-0282">Flagellum</keyword>
<keyword evidence="2" id="KW-0963">Cytoplasm</keyword>
<dbReference type="InterPro" id="IPR050576">
    <property type="entry name" value="Cilia_flagella_integrity"/>
</dbReference>
<dbReference type="PROSITE" id="PS51450">
    <property type="entry name" value="LRR"/>
    <property type="match status" value="5"/>
</dbReference>
<keyword evidence="4" id="KW-0677">Repeat</keyword>
<evidence type="ECO:0000256" key="8">
    <source>
        <dbReference type="ARBA" id="ARBA00023212"/>
    </source>
</evidence>
<dbReference type="CTD" id="83450"/>
<comment type="similarity">
    <text evidence="10">Belongs to the DRC3 family.</text>
</comment>
<dbReference type="RefSeq" id="XP_033818721.1">
    <property type="nucleotide sequence ID" value="XM_033962830.1"/>
</dbReference>
<keyword evidence="6 12" id="KW-0175">Coiled coil</keyword>
<dbReference type="SMART" id="SM00369">
    <property type="entry name" value="LRR_TYP"/>
    <property type="match status" value="3"/>
</dbReference>
<feature type="coiled-coil region" evidence="12">
    <location>
        <begin position="202"/>
        <end position="236"/>
    </location>
</feature>
<dbReference type="InterPro" id="IPR032675">
    <property type="entry name" value="LRR_dom_sf"/>
</dbReference>
<evidence type="ECO:0000256" key="3">
    <source>
        <dbReference type="ARBA" id="ARBA00022614"/>
    </source>
</evidence>
<dbReference type="PANTHER" id="PTHR45973">
    <property type="entry name" value="PROTEIN PHOSPHATASE 1 REGULATORY SUBUNIT SDS22-RELATED"/>
    <property type="match status" value="1"/>
</dbReference>
<comment type="subcellular location">
    <subcellularLocation>
        <location evidence="1">Cytoplasm</location>
        <location evidence="1">Cytoskeleton</location>
        <location evidence="1">Flagellum axoneme</location>
    </subcellularLocation>
</comment>
<evidence type="ECO:0000256" key="1">
    <source>
        <dbReference type="ARBA" id="ARBA00004611"/>
    </source>
</evidence>
<evidence type="ECO:0000313" key="13">
    <source>
        <dbReference type="Proteomes" id="UP000515159"/>
    </source>
</evidence>
<keyword evidence="9" id="KW-0966">Cell projection</keyword>
<evidence type="ECO:0000256" key="10">
    <source>
        <dbReference type="ARBA" id="ARBA00038378"/>
    </source>
</evidence>
<evidence type="ECO:0000256" key="6">
    <source>
        <dbReference type="ARBA" id="ARBA00023054"/>
    </source>
</evidence>
<evidence type="ECO:0000256" key="4">
    <source>
        <dbReference type="ARBA" id="ARBA00022737"/>
    </source>
</evidence>
<proteinExistence type="inferred from homology"/>
<evidence type="ECO:0000256" key="12">
    <source>
        <dbReference type="SAM" id="Coils"/>
    </source>
</evidence>
<reference evidence="14 15" key="1">
    <citation type="submission" date="2025-04" db="UniProtKB">
        <authorList>
            <consortium name="RefSeq"/>
        </authorList>
    </citation>
    <scope>IDENTIFICATION</scope>
</reference>
<dbReference type="GO" id="GO:0005929">
    <property type="term" value="C:cilium"/>
    <property type="evidence" value="ECO:0007669"/>
    <property type="project" value="TreeGrafter"/>
</dbReference>
<dbReference type="KEGG" id="gsh:117368987"/>
<keyword evidence="13" id="KW-1185">Reference proteome</keyword>
<evidence type="ECO:0000256" key="11">
    <source>
        <dbReference type="ARBA" id="ARBA00040950"/>
    </source>
</evidence>
<evidence type="ECO:0000313" key="15">
    <source>
        <dbReference type="RefSeq" id="XP_033818721.1"/>
    </source>
</evidence>
<dbReference type="PANTHER" id="PTHR45973:SF12">
    <property type="entry name" value="DYNEIN REGULATORY COMPLEX SUBUNIT 3"/>
    <property type="match status" value="1"/>
</dbReference>
<evidence type="ECO:0000256" key="7">
    <source>
        <dbReference type="ARBA" id="ARBA00023069"/>
    </source>
</evidence>
<dbReference type="RefSeq" id="XP_033818720.1">
    <property type="nucleotide sequence ID" value="XM_033962829.1"/>
</dbReference>
<evidence type="ECO:0000256" key="9">
    <source>
        <dbReference type="ARBA" id="ARBA00023273"/>
    </source>
</evidence>
<keyword evidence="8" id="KW-0206">Cytoskeleton</keyword>
<keyword evidence="3" id="KW-0433">Leucine-rich repeat</keyword>
<feature type="coiled-coil region" evidence="12">
    <location>
        <begin position="351"/>
        <end position="418"/>
    </location>
</feature>
<dbReference type="SUPFAM" id="SSF52058">
    <property type="entry name" value="L domain-like"/>
    <property type="match status" value="1"/>
</dbReference>
<evidence type="ECO:0000256" key="5">
    <source>
        <dbReference type="ARBA" id="ARBA00022846"/>
    </source>
</evidence>
<dbReference type="InterPro" id="IPR003591">
    <property type="entry name" value="Leu-rich_rpt_typical-subtyp"/>
</dbReference>
<dbReference type="Proteomes" id="UP000515159">
    <property type="component" value="Chromosome 11"/>
</dbReference>
<organism evidence="13 14">
    <name type="scientific">Geotrypetes seraphini</name>
    <name type="common">Gaboon caecilian</name>
    <name type="synonym">Caecilia seraphini</name>
    <dbReference type="NCBI Taxonomy" id="260995"/>
    <lineage>
        <taxon>Eukaryota</taxon>
        <taxon>Metazoa</taxon>
        <taxon>Chordata</taxon>
        <taxon>Craniata</taxon>
        <taxon>Vertebrata</taxon>
        <taxon>Euteleostomi</taxon>
        <taxon>Amphibia</taxon>
        <taxon>Gymnophiona</taxon>
        <taxon>Geotrypetes</taxon>
    </lineage>
</organism>
<name>A0A6P8SID7_GEOSA</name>
<dbReference type="GeneID" id="117368987"/>
<dbReference type="InterPro" id="IPR001611">
    <property type="entry name" value="Leu-rich_rpt"/>
</dbReference>
<keyword evidence="7" id="KW-0969">Cilium</keyword>
<dbReference type="OrthoDB" id="27917at2759"/>